<accession>A0A8B7KRJ6</accession>
<dbReference type="OrthoDB" id="10257492at2759"/>
<dbReference type="CDD" id="cd00867">
    <property type="entry name" value="Trans_IPPS"/>
    <property type="match status" value="1"/>
</dbReference>
<organism evidence="7">
    <name type="scientific">Apis mellifera</name>
    <name type="common">Honeybee</name>
    <dbReference type="NCBI Taxonomy" id="7460"/>
    <lineage>
        <taxon>Eukaryota</taxon>
        <taxon>Metazoa</taxon>
        <taxon>Ecdysozoa</taxon>
        <taxon>Arthropoda</taxon>
        <taxon>Hexapoda</taxon>
        <taxon>Insecta</taxon>
        <taxon>Pterygota</taxon>
        <taxon>Neoptera</taxon>
        <taxon>Endopterygota</taxon>
        <taxon>Hymenoptera</taxon>
        <taxon>Apocrita</taxon>
        <taxon>Aculeata</taxon>
        <taxon>Apoidea</taxon>
        <taxon>Anthophila</taxon>
        <taxon>Apidae</taxon>
        <taxon>Apis</taxon>
    </lineage>
</organism>
<protein>
    <submittedName>
        <fullName evidence="9">Farnesyl pyrophosphate synthase</fullName>
    </submittedName>
</protein>
<evidence type="ECO:0000313" key="8">
    <source>
        <dbReference type="Proteomes" id="UP000005203"/>
    </source>
</evidence>
<dbReference type="Gene3D" id="1.10.600.10">
    <property type="entry name" value="Farnesyl Diphosphate Synthase"/>
    <property type="match status" value="1"/>
</dbReference>
<keyword evidence="3" id="KW-0479">Metal-binding</keyword>
<evidence type="ECO:0000256" key="1">
    <source>
        <dbReference type="ARBA" id="ARBA00001946"/>
    </source>
</evidence>
<dbReference type="GO" id="GO:0046872">
    <property type="term" value="F:metal ion binding"/>
    <property type="evidence" value="ECO:0007669"/>
    <property type="project" value="UniProtKB-KW"/>
</dbReference>
<dbReference type="GO" id="GO:0004161">
    <property type="term" value="F:dimethylallyltranstransferase activity"/>
    <property type="evidence" value="ECO:0007669"/>
    <property type="project" value="TreeGrafter"/>
</dbReference>
<dbReference type="PANTHER" id="PTHR11525">
    <property type="entry name" value="FARNESYL-PYROPHOSPHATE SYNTHETASE"/>
    <property type="match status" value="1"/>
</dbReference>
<dbReference type="GO" id="GO:0005737">
    <property type="term" value="C:cytoplasm"/>
    <property type="evidence" value="ECO:0007669"/>
    <property type="project" value="TreeGrafter"/>
</dbReference>
<dbReference type="GO" id="GO:0042811">
    <property type="term" value="P:pheromone biosynthetic process"/>
    <property type="evidence" value="ECO:0007669"/>
    <property type="project" value="UniProtKB-ARBA"/>
</dbReference>
<dbReference type="InterPro" id="IPR000092">
    <property type="entry name" value="Polyprenyl_synt"/>
</dbReference>
<keyword evidence="8" id="KW-1185">Reference proteome</keyword>
<dbReference type="EnsemblMetazoa" id="XM_016917349">
    <property type="protein sequence ID" value="XP_016772838"/>
    <property type="gene ID" value="LOC727618"/>
</dbReference>
<reference evidence="7" key="1">
    <citation type="submission" date="2021-01" db="UniProtKB">
        <authorList>
            <consortium name="EnsemblMetazoa"/>
        </authorList>
    </citation>
    <scope>IDENTIFICATION</scope>
    <source>
        <strain evidence="7">DH4</strain>
    </source>
</reference>
<comment type="similarity">
    <text evidence="6">Belongs to the FPP/GGPP synthase family.</text>
</comment>
<reference evidence="9" key="2">
    <citation type="submission" date="2025-04" db="UniProtKB">
        <authorList>
            <consortium name="RefSeq"/>
        </authorList>
    </citation>
    <scope>IDENTIFICATION</scope>
    <source>
        <strain evidence="9">DH4</strain>
        <tissue evidence="9">Whole body</tissue>
    </source>
</reference>
<keyword evidence="2 6" id="KW-0808">Transferase</keyword>
<dbReference type="GO" id="GO:0045337">
    <property type="term" value="P:farnesyl diphosphate biosynthetic process"/>
    <property type="evidence" value="ECO:0007669"/>
    <property type="project" value="TreeGrafter"/>
</dbReference>
<dbReference type="SFLD" id="SFLDS00005">
    <property type="entry name" value="Isoprenoid_Synthase_Type_I"/>
    <property type="match status" value="1"/>
</dbReference>
<dbReference type="InterPro" id="IPR039702">
    <property type="entry name" value="FPS1-like"/>
</dbReference>
<dbReference type="SUPFAM" id="SSF48576">
    <property type="entry name" value="Terpenoid synthases"/>
    <property type="match status" value="1"/>
</dbReference>
<dbReference type="KEGG" id="ame:727618"/>
<evidence type="ECO:0000256" key="3">
    <source>
        <dbReference type="ARBA" id="ARBA00022723"/>
    </source>
</evidence>
<dbReference type="RefSeq" id="XP_016772838.2">
    <property type="nucleotide sequence ID" value="XM_016917349.2"/>
</dbReference>
<dbReference type="GeneID" id="727618"/>
<dbReference type="Pfam" id="PF00348">
    <property type="entry name" value="polyprenyl_synt"/>
    <property type="match status" value="1"/>
</dbReference>
<keyword evidence="4" id="KW-0460">Magnesium</keyword>
<evidence type="ECO:0000256" key="5">
    <source>
        <dbReference type="ARBA" id="ARBA00033740"/>
    </source>
</evidence>
<evidence type="ECO:0000256" key="4">
    <source>
        <dbReference type="ARBA" id="ARBA00022842"/>
    </source>
</evidence>
<comment type="pathway">
    <text evidence="5">Pheromone biosynthesis.</text>
</comment>
<proteinExistence type="inferred from homology"/>
<comment type="cofactor">
    <cofactor evidence="1">
        <name>Mg(2+)</name>
        <dbReference type="ChEBI" id="CHEBI:18420"/>
    </cofactor>
</comment>
<dbReference type="GO" id="GO:0004337">
    <property type="term" value="F:(2E,6E)-farnesyl diphosphate synthase activity"/>
    <property type="evidence" value="ECO:0007669"/>
    <property type="project" value="TreeGrafter"/>
</dbReference>
<evidence type="ECO:0000256" key="2">
    <source>
        <dbReference type="ARBA" id="ARBA00022679"/>
    </source>
</evidence>
<evidence type="ECO:0000313" key="9">
    <source>
        <dbReference type="RefSeq" id="XP_016772838.2"/>
    </source>
</evidence>
<dbReference type="InterPro" id="IPR008949">
    <property type="entry name" value="Isoprenoid_synthase_dom_sf"/>
</dbReference>
<dbReference type="Proteomes" id="UP000005203">
    <property type="component" value="Linkage group LG13"/>
</dbReference>
<gene>
    <name evidence="9" type="primary">LOC727618</name>
</gene>
<accession>A0A7M7M1F3</accession>
<evidence type="ECO:0000256" key="6">
    <source>
        <dbReference type="RuleBase" id="RU004466"/>
    </source>
</evidence>
<dbReference type="PANTHER" id="PTHR11525:SF0">
    <property type="entry name" value="FARNESYL PYROPHOSPHATE SYNTHASE"/>
    <property type="match status" value="1"/>
</dbReference>
<name>A0A7M7M1F3_APIME</name>
<dbReference type="AlphaFoldDB" id="A0A7M7M1F3"/>
<evidence type="ECO:0000313" key="7">
    <source>
        <dbReference type="EnsemblMetazoa" id="XP_016772838"/>
    </source>
</evidence>
<sequence>MFYILSRYINLCERNTQKIFNSINIRKNLLWWKYQESRYFSYKINTSLKFHTYLSNNVQEYVNSFKDERNELMAMWPDILRELTDKDNEELPDVKKWTKKILEYYVPKGEKRRSVSLIVAYKLLASQDQLTEKNIHLTRILAWNVEIMQAFHIMIDDILDNVNIGRNQPTCHVKIGLGAINDSLIMKTCTYKLIRKYFKSKNCYTDIVDILLKYHTKTVHGKCLNILTSIDSGKNANFKVFSMDQYNHLIKHKTSYFSFILPFSLAMRFAGIIDLEMHREAEKILTKISHLFQVQNDFLNYYSKEEIEGKSGIQTDIQKGKCTWPIVIALERATAEQKRILKECYGVADEEKVKRVKEIYDKIDISNIYFNYEEETHNLLNTYIQQLSSKLPPEYFLYLLATSCSKVGRKH</sequence>